<dbReference type="SUPFAM" id="SSF55811">
    <property type="entry name" value="Nudix"/>
    <property type="match status" value="1"/>
</dbReference>
<dbReference type="Gene3D" id="3.90.79.10">
    <property type="entry name" value="Nucleoside Triphosphate Pyrophosphohydrolase"/>
    <property type="match status" value="1"/>
</dbReference>
<dbReference type="InterPro" id="IPR015797">
    <property type="entry name" value="NUDIX_hydrolase-like_dom_sf"/>
</dbReference>
<dbReference type="GO" id="GO:0016787">
    <property type="term" value="F:hydrolase activity"/>
    <property type="evidence" value="ECO:0007669"/>
    <property type="project" value="UniProtKB-KW"/>
</dbReference>
<comment type="caution">
    <text evidence="4">The sequence shown here is derived from an EMBL/GenBank/DDBJ whole genome shotgun (WGS) entry which is preliminary data.</text>
</comment>
<evidence type="ECO:0000256" key="2">
    <source>
        <dbReference type="ARBA" id="ARBA00022801"/>
    </source>
</evidence>
<protein>
    <submittedName>
        <fullName evidence="4">NUDIX hydrolase</fullName>
    </submittedName>
</protein>
<evidence type="ECO:0000259" key="3">
    <source>
        <dbReference type="PROSITE" id="PS51462"/>
    </source>
</evidence>
<dbReference type="InterPro" id="IPR020084">
    <property type="entry name" value="NUDIX_hydrolase_CS"/>
</dbReference>
<dbReference type="Proteomes" id="UP000031339">
    <property type="component" value="Unassembled WGS sequence"/>
</dbReference>
<comment type="similarity">
    <text evidence="1">Belongs to the Nudix hydrolase family.</text>
</comment>
<gene>
    <name evidence="4" type="ORF">RN79_08210</name>
</gene>
<evidence type="ECO:0000313" key="5">
    <source>
        <dbReference type="Proteomes" id="UP000031339"/>
    </source>
</evidence>
<dbReference type="STRING" id="862969.SCI_1616"/>
<dbReference type="eggNOG" id="COG1051">
    <property type="taxonomic scope" value="Bacteria"/>
</dbReference>
<dbReference type="OrthoDB" id="9008185at2"/>
<dbReference type="CDD" id="cd04688">
    <property type="entry name" value="NUDIX_Hydrolase"/>
    <property type="match status" value="1"/>
</dbReference>
<evidence type="ECO:0000256" key="1">
    <source>
        <dbReference type="ARBA" id="ARBA00005582"/>
    </source>
</evidence>
<dbReference type="PROSITE" id="PS51462">
    <property type="entry name" value="NUDIX"/>
    <property type="match status" value="1"/>
</dbReference>
<dbReference type="AlphaFoldDB" id="A0A0C1HK75"/>
<dbReference type="EMBL" id="JWIY01000003">
    <property type="protein sequence ID" value="KIC77664.1"/>
    <property type="molecule type" value="Genomic_DNA"/>
</dbReference>
<name>A0A0C1HK75_STRCV</name>
<keyword evidence="2 4" id="KW-0378">Hydrolase</keyword>
<organism evidence="4 5">
    <name type="scientific">Streptococcus constellatus</name>
    <dbReference type="NCBI Taxonomy" id="76860"/>
    <lineage>
        <taxon>Bacteria</taxon>
        <taxon>Bacillati</taxon>
        <taxon>Bacillota</taxon>
        <taxon>Bacilli</taxon>
        <taxon>Lactobacillales</taxon>
        <taxon>Streptococcaceae</taxon>
        <taxon>Streptococcus</taxon>
        <taxon>Streptococcus anginosus group</taxon>
    </lineage>
</organism>
<dbReference type="RefSeq" id="WP_039677677.1">
    <property type="nucleotide sequence ID" value="NZ_JAQDSC010000003.1"/>
</dbReference>
<reference evidence="4 5" key="1">
    <citation type="submission" date="2014-12" db="EMBL/GenBank/DDBJ databases">
        <title>Partial genome sequence of Streptococcus constellatus KCOM 1650 (= ChDC B144).</title>
        <authorList>
            <person name="Kook J.-K."/>
            <person name="Park S.-N."/>
            <person name="Lim Y.K."/>
            <person name="Jo E."/>
        </authorList>
    </citation>
    <scope>NUCLEOTIDE SEQUENCE [LARGE SCALE GENOMIC DNA]</scope>
    <source>
        <strain evidence="4 5">KCOM 1650</strain>
    </source>
</reference>
<feature type="domain" description="Nudix hydrolase" evidence="3">
    <location>
        <begin position="1"/>
        <end position="144"/>
    </location>
</feature>
<dbReference type="InterPro" id="IPR000086">
    <property type="entry name" value="NUDIX_hydrolase_dom"/>
</dbReference>
<dbReference type="Pfam" id="PF00293">
    <property type="entry name" value="NUDIX"/>
    <property type="match status" value="1"/>
</dbReference>
<accession>A0A0C1HK75</accession>
<sequence length="161" mass="18483">MTDITFCEKKSRFRYKAAAVIIEEGALAFMTNPNEDYFYPLGGAVQLGETSEEAILREIKEETGQDYEIDRLLFIHENFFQQSSGKLAGLNCHEISFYYLMKSKGQQFPSFSAAETVEWIPLDRMDEYQAYPNFLAKLVSTQPTGIKRVITKDEKHTILSL</sequence>
<proteinExistence type="inferred from homology"/>
<dbReference type="PANTHER" id="PTHR43736:SF1">
    <property type="entry name" value="DIHYDRONEOPTERIN TRIPHOSPHATE DIPHOSPHATASE"/>
    <property type="match status" value="1"/>
</dbReference>
<evidence type="ECO:0000313" key="4">
    <source>
        <dbReference type="EMBL" id="KIC77664.1"/>
    </source>
</evidence>
<dbReference type="PANTHER" id="PTHR43736">
    <property type="entry name" value="ADP-RIBOSE PYROPHOSPHATASE"/>
    <property type="match status" value="1"/>
</dbReference>
<dbReference type="PROSITE" id="PS00893">
    <property type="entry name" value="NUDIX_BOX"/>
    <property type="match status" value="1"/>
</dbReference>